<comment type="subcellular location">
    <subcellularLocation>
        <location evidence="2">Cytoplasm</location>
    </subcellularLocation>
</comment>
<keyword evidence="2" id="KW-0963">Cytoplasm</keyword>
<name>A0ABW0YPL2_9BACI</name>
<dbReference type="Pfam" id="PF14748">
    <property type="entry name" value="P5CR_dimer"/>
    <property type="match status" value="1"/>
</dbReference>
<dbReference type="PANTHER" id="PTHR11645:SF49">
    <property type="entry name" value="PYRROLINE-5-CARBOXYLATE REDUCTASE 1"/>
    <property type="match status" value="1"/>
</dbReference>
<dbReference type="Pfam" id="PF03807">
    <property type="entry name" value="F420_oxidored"/>
    <property type="match status" value="1"/>
</dbReference>
<comment type="caution">
    <text evidence="7">The sequence shown here is derived from an EMBL/GenBank/DDBJ whole genome shotgun (WGS) entry which is preliminary data.</text>
</comment>
<comment type="pathway">
    <text evidence="2 4">Amino-acid biosynthesis; L-proline biosynthesis; L-proline from L-glutamate 5-semialdehyde: step 1/1.</text>
</comment>
<dbReference type="EMBL" id="JBHSOZ010000003">
    <property type="protein sequence ID" value="MFC5712438.1"/>
    <property type="molecule type" value="Genomic_DNA"/>
</dbReference>
<keyword evidence="8" id="KW-1185">Reference proteome</keyword>
<organism evidence="7 8">
    <name type="scientific">Thalassorhabdus alkalitolerans</name>
    <dbReference type="NCBI Taxonomy" id="2282697"/>
    <lineage>
        <taxon>Bacteria</taxon>
        <taxon>Bacillati</taxon>
        <taxon>Bacillota</taxon>
        <taxon>Bacilli</taxon>
        <taxon>Bacillales</taxon>
        <taxon>Bacillaceae</taxon>
        <taxon>Thalassorhabdus</taxon>
    </lineage>
</organism>
<dbReference type="RefSeq" id="WP_385939580.1">
    <property type="nucleotide sequence ID" value="NZ_JBHSOZ010000003.1"/>
</dbReference>
<sequence length="269" mass="29309">MKKNNILFIGAGRMAEAIYAGLLRQSHPDIGRIIVSNKSDEERLHNQAKQYGVKQTTKWKEETDQVEVIVLAAPPGVHDELLKELAEVVDGQLVITVAAGIDPDYMEKRLPEGTPVAWIMPNTAAQVQQSMSTYVCGQYVNSEHRHVLEVILHAIGEYEELSAQQVHDLTAVTGSAPAFMYLFCEALETAAMEYGVTREQARKLVVQMAAGSAAMLQEGHNPADLRGQVTSPGGATAAGIETLKEAGFEELIKNAVQATNQRAKDQAED</sequence>
<comment type="similarity">
    <text evidence="1 2 4">Belongs to the pyrroline-5-carboxylate reductase family.</text>
</comment>
<dbReference type="SUPFAM" id="SSF51735">
    <property type="entry name" value="NAD(P)-binding Rossmann-fold domains"/>
    <property type="match status" value="1"/>
</dbReference>
<comment type="function">
    <text evidence="2">Catalyzes the reduction of 1-pyrroline-5-carboxylate (PCA) to L-proline.</text>
</comment>
<proteinExistence type="inferred from homology"/>
<evidence type="ECO:0000256" key="2">
    <source>
        <dbReference type="HAMAP-Rule" id="MF_01925"/>
    </source>
</evidence>
<keyword evidence="2 4" id="KW-0521">NADP</keyword>
<evidence type="ECO:0000256" key="4">
    <source>
        <dbReference type="RuleBase" id="RU003903"/>
    </source>
</evidence>
<evidence type="ECO:0000313" key="7">
    <source>
        <dbReference type="EMBL" id="MFC5712438.1"/>
    </source>
</evidence>
<dbReference type="InterPro" id="IPR000304">
    <property type="entry name" value="Pyrroline-COOH_reductase"/>
</dbReference>
<dbReference type="EC" id="1.5.1.2" evidence="2 3"/>
<dbReference type="GO" id="GO:0004735">
    <property type="term" value="F:pyrroline-5-carboxylate reductase activity"/>
    <property type="evidence" value="ECO:0007669"/>
    <property type="project" value="UniProtKB-EC"/>
</dbReference>
<feature type="domain" description="Pyrroline-5-carboxylate reductase dimerisation" evidence="6">
    <location>
        <begin position="164"/>
        <end position="264"/>
    </location>
</feature>
<accession>A0ABW0YPL2</accession>
<dbReference type="Gene3D" id="1.10.3730.10">
    <property type="entry name" value="ProC C-terminal domain-like"/>
    <property type="match status" value="1"/>
</dbReference>
<evidence type="ECO:0000313" key="8">
    <source>
        <dbReference type="Proteomes" id="UP001596142"/>
    </source>
</evidence>
<dbReference type="NCBIfam" id="TIGR00112">
    <property type="entry name" value="proC"/>
    <property type="match status" value="1"/>
</dbReference>
<gene>
    <name evidence="2 7" type="primary">proC</name>
    <name evidence="7" type="ORF">ACFPU1_06570</name>
</gene>
<dbReference type="SUPFAM" id="SSF48179">
    <property type="entry name" value="6-phosphogluconate dehydrogenase C-terminal domain-like"/>
    <property type="match status" value="1"/>
</dbReference>
<evidence type="ECO:0000259" key="5">
    <source>
        <dbReference type="Pfam" id="PF03807"/>
    </source>
</evidence>
<keyword evidence="2 4" id="KW-0028">Amino-acid biosynthesis</keyword>
<evidence type="ECO:0000259" key="6">
    <source>
        <dbReference type="Pfam" id="PF14748"/>
    </source>
</evidence>
<dbReference type="InterPro" id="IPR028939">
    <property type="entry name" value="P5C_Rdtase_cat_N"/>
</dbReference>
<protein>
    <recommendedName>
        <fullName evidence="2 3">Pyrroline-5-carboxylate reductase</fullName>
        <shortName evidence="2">P5C reductase</shortName>
        <shortName evidence="2">P5CR</shortName>
        <ecNumber evidence="2 3">1.5.1.2</ecNumber>
    </recommendedName>
    <alternativeName>
        <fullName evidence="2">PCA reductase</fullName>
    </alternativeName>
</protein>
<dbReference type="PANTHER" id="PTHR11645">
    <property type="entry name" value="PYRROLINE-5-CARBOXYLATE REDUCTASE"/>
    <property type="match status" value="1"/>
</dbReference>
<reference evidence="8" key="1">
    <citation type="journal article" date="2019" name="Int. J. Syst. Evol. Microbiol.">
        <title>The Global Catalogue of Microorganisms (GCM) 10K type strain sequencing project: providing services to taxonomists for standard genome sequencing and annotation.</title>
        <authorList>
            <consortium name="The Broad Institute Genomics Platform"/>
            <consortium name="The Broad Institute Genome Sequencing Center for Infectious Disease"/>
            <person name="Wu L."/>
            <person name="Ma J."/>
        </authorList>
    </citation>
    <scope>NUCLEOTIDE SEQUENCE [LARGE SCALE GENOMIC DNA]</scope>
    <source>
        <strain evidence="8">CECT 7184</strain>
    </source>
</reference>
<comment type="catalytic activity">
    <reaction evidence="2">
        <text>L-proline + NAD(+) = (S)-1-pyrroline-5-carboxylate + NADH + 2 H(+)</text>
        <dbReference type="Rhea" id="RHEA:14105"/>
        <dbReference type="ChEBI" id="CHEBI:15378"/>
        <dbReference type="ChEBI" id="CHEBI:17388"/>
        <dbReference type="ChEBI" id="CHEBI:57540"/>
        <dbReference type="ChEBI" id="CHEBI:57945"/>
        <dbReference type="ChEBI" id="CHEBI:60039"/>
        <dbReference type="EC" id="1.5.1.2"/>
    </reaction>
</comment>
<keyword evidence="2 4" id="KW-0641">Proline biosynthesis</keyword>
<evidence type="ECO:0000256" key="1">
    <source>
        <dbReference type="ARBA" id="ARBA00005525"/>
    </source>
</evidence>
<dbReference type="InterPro" id="IPR053790">
    <property type="entry name" value="P5CR-like_CS"/>
</dbReference>
<dbReference type="Gene3D" id="3.40.50.720">
    <property type="entry name" value="NAD(P)-binding Rossmann-like Domain"/>
    <property type="match status" value="1"/>
</dbReference>
<comment type="catalytic activity">
    <reaction evidence="2 4">
        <text>L-proline + NADP(+) = (S)-1-pyrroline-5-carboxylate + NADPH + 2 H(+)</text>
        <dbReference type="Rhea" id="RHEA:14109"/>
        <dbReference type="ChEBI" id="CHEBI:15378"/>
        <dbReference type="ChEBI" id="CHEBI:17388"/>
        <dbReference type="ChEBI" id="CHEBI:57783"/>
        <dbReference type="ChEBI" id="CHEBI:58349"/>
        <dbReference type="ChEBI" id="CHEBI:60039"/>
        <dbReference type="EC" id="1.5.1.2"/>
    </reaction>
</comment>
<dbReference type="Proteomes" id="UP001596142">
    <property type="component" value="Unassembled WGS sequence"/>
</dbReference>
<dbReference type="InterPro" id="IPR008927">
    <property type="entry name" value="6-PGluconate_DH-like_C_sf"/>
</dbReference>
<dbReference type="PIRSF" id="PIRSF000193">
    <property type="entry name" value="Pyrrol-5-carb_rd"/>
    <property type="match status" value="1"/>
</dbReference>
<dbReference type="InterPro" id="IPR029036">
    <property type="entry name" value="P5CR_dimer"/>
</dbReference>
<dbReference type="HAMAP" id="MF_01925">
    <property type="entry name" value="P5C_reductase"/>
    <property type="match status" value="1"/>
</dbReference>
<feature type="domain" description="Pyrroline-5-carboxylate reductase catalytic N-terminal" evidence="5">
    <location>
        <begin position="6"/>
        <end position="100"/>
    </location>
</feature>
<keyword evidence="2 4" id="KW-0560">Oxidoreductase</keyword>
<dbReference type="InterPro" id="IPR036291">
    <property type="entry name" value="NAD(P)-bd_dom_sf"/>
</dbReference>
<dbReference type="PROSITE" id="PS00521">
    <property type="entry name" value="P5CR"/>
    <property type="match status" value="1"/>
</dbReference>
<evidence type="ECO:0000256" key="3">
    <source>
        <dbReference type="NCBIfam" id="TIGR00112"/>
    </source>
</evidence>